<sequence>MTSTRALVARGDGSAPRLIEVELDPVGPGEVLVELHASAVCRTELLTVDPPGAAGDAPGADAANEADGTGGGWDAASGASGGRLTVLGHAASGEVVEVGAGVGRLRPGDRVVVVGTHQCGECFYCRNGAPGACEKIFEHMERRVGETVDGEVVWGDGGIGSHAERLVYPQSNLVRVEGAVPPEQLALLGCGVTSGLGSVLEVAGVRPGQSVAVSGCGHLGLWMVQAARLAGATTVIAIDPDPWRRERALDLGATHTLDGSGDVPAAVRALTEGRGADVGLEAAGTTLAMRQSFEATRYGGVVVPTGLESLTAEVTLSNLQYALSSRTIAGSQCGGGDVRRIVPEYEQLLARGALRPDAIITARYPLEAGADAYPALADPRQLTGVVLMPTTPTLIPTTAIPEETP</sequence>
<comment type="cofactor">
    <cofactor evidence="1">
        <name>Zn(2+)</name>
        <dbReference type="ChEBI" id="CHEBI:29105"/>
    </cofactor>
</comment>
<dbReference type="InterPro" id="IPR036291">
    <property type="entry name" value="NAD(P)-bd_dom_sf"/>
</dbReference>
<organism evidence="8 9">
    <name type="scientific">Herbiconiux oxytropis</name>
    <dbReference type="NCBI Taxonomy" id="2970915"/>
    <lineage>
        <taxon>Bacteria</taxon>
        <taxon>Bacillati</taxon>
        <taxon>Actinomycetota</taxon>
        <taxon>Actinomycetes</taxon>
        <taxon>Micrococcales</taxon>
        <taxon>Microbacteriaceae</taxon>
        <taxon>Herbiconiux</taxon>
    </lineage>
</organism>
<feature type="compositionally biased region" description="Low complexity" evidence="6">
    <location>
        <begin position="51"/>
        <end position="67"/>
    </location>
</feature>
<dbReference type="InterPro" id="IPR020843">
    <property type="entry name" value="ER"/>
</dbReference>
<dbReference type="SUPFAM" id="SSF50129">
    <property type="entry name" value="GroES-like"/>
    <property type="match status" value="1"/>
</dbReference>
<reference evidence="8" key="1">
    <citation type="submission" date="2022-08" db="EMBL/GenBank/DDBJ databases">
        <authorList>
            <person name="Deng Y."/>
            <person name="Han X.-F."/>
            <person name="Zhang Y.-Q."/>
        </authorList>
    </citation>
    <scope>NUCLEOTIDE SEQUENCE</scope>
    <source>
        <strain evidence="8">CPCC 203407</strain>
    </source>
</reference>
<dbReference type="GO" id="GO:0046872">
    <property type="term" value="F:metal ion binding"/>
    <property type="evidence" value="ECO:0007669"/>
    <property type="project" value="UniProtKB-KW"/>
</dbReference>
<dbReference type="Proteomes" id="UP001165587">
    <property type="component" value="Unassembled WGS sequence"/>
</dbReference>
<evidence type="ECO:0000256" key="2">
    <source>
        <dbReference type="ARBA" id="ARBA00008072"/>
    </source>
</evidence>
<dbReference type="Pfam" id="PF00107">
    <property type="entry name" value="ADH_zinc_N"/>
    <property type="match status" value="1"/>
</dbReference>
<dbReference type="InterPro" id="IPR011032">
    <property type="entry name" value="GroES-like_sf"/>
</dbReference>
<keyword evidence="9" id="KW-1185">Reference proteome</keyword>
<evidence type="ECO:0000256" key="6">
    <source>
        <dbReference type="SAM" id="MobiDB-lite"/>
    </source>
</evidence>
<dbReference type="Gene3D" id="3.40.50.720">
    <property type="entry name" value="NAD(P)-binding Rossmann-like Domain"/>
    <property type="match status" value="1"/>
</dbReference>
<proteinExistence type="inferred from homology"/>
<evidence type="ECO:0000313" key="8">
    <source>
        <dbReference type="EMBL" id="MCS5725751.1"/>
    </source>
</evidence>
<dbReference type="PANTHER" id="PTHR43350">
    <property type="entry name" value="NAD-DEPENDENT ALCOHOL DEHYDROGENASE"/>
    <property type="match status" value="1"/>
</dbReference>
<evidence type="ECO:0000259" key="7">
    <source>
        <dbReference type="SMART" id="SM00829"/>
    </source>
</evidence>
<protein>
    <submittedName>
        <fullName evidence="8">Zinc-binding dehydrogenase</fullName>
    </submittedName>
</protein>
<keyword evidence="4" id="KW-0862">Zinc</keyword>
<keyword evidence="3" id="KW-0479">Metal-binding</keyword>
<evidence type="ECO:0000256" key="3">
    <source>
        <dbReference type="ARBA" id="ARBA00022723"/>
    </source>
</evidence>
<evidence type="ECO:0000313" key="9">
    <source>
        <dbReference type="Proteomes" id="UP001165587"/>
    </source>
</evidence>
<dbReference type="AlphaFoldDB" id="A0AA42BU14"/>
<dbReference type="InterPro" id="IPR013149">
    <property type="entry name" value="ADH-like_C"/>
</dbReference>
<comment type="similarity">
    <text evidence="2">Belongs to the zinc-containing alcohol dehydrogenase family.</text>
</comment>
<dbReference type="EMBL" id="JANLCK010000003">
    <property type="protein sequence ID" value="MCS5725751.1"/>
    <property type="molecule type" value="Genomic_DNA"/>
</dbReference>
<dbReference type="InterPro" id="IPR013154">
    <property type="entry name" value="ADH-like_N"/>
</dbReference>
<dbReference type="Gene3D" id="3.90.180.10">
    <property type="entry name" value="Medium-chain alcohol dehydrogenases, catalytic domain"/>
    <property type="match status" value="1"/>
</dbReference>
<dbReference type="SUPFAM" id="SSF51735">
    <property type="entry name" value="NAD(P)-binding Rossmann-fold domains"/>
    <property type="match status" value="1"/>
</dbReference>
<evidence type="ECO:0000256" key="1">
    <source>
        <dbReference type="ARBA" id="ARBA00001947"/>
    </source>
</evidence>
<evidence type="ECO:0000256" key="4">
    <source>
        <dbReference type="ARBA" id="ARBA00022833"/>
    </source>
</evidence>
<dbReference type="Pfam" id="PF08240">
    <property type="entry name" value="ADH_N"/>
    <property type="match status" value="1"/>
</dbReference>
<gene>
    <name evidence="8" type="ORF">N1028_07555</name>
</gene>
<accession>A0AA42BU14</accession>
<dbReference type="SMART" id="SM00829">
    <property type="entry name" value="PKS_ER"/>
    <property type="match status" value="1"/>
</dbReference>
<dbReference type="RefSeq" id="WP_259526326.1">
    <property type="nucleotide sequence ID" value="NZ_JANLCK010000003.1"/>
</dbReference>
<dbReference type="GO" id="GO:0016491">
    <property type="term" value="F:oxidoreductase activity"/>
    <property type="evidence" value="ECO:0007669"/>
    <property type="project" value="UniProtKB-KW"/>
</dbReference>
<evidence type="ECO:0000256" key="5">
    <source>
        <dbReference type="ARBA" id="ARBA00023002"/>
    </source>
</evidence>
<keyword evidence="5" id="KW-0560">Oxidoreductase</keyword>
<comment type="caution">
    <text evidence="8">The sequence shown here is derived from an EMBL/GenBank/DDBJ whole genome shotgun (WGS) entry which is preliminary data.</text>
</comment>
<name>A0AA42BU14_9MICO</name>
<dbReference type="PANTHER" id="PTHR43350:SF19">
    <property type="entry name" value="D-GULOSIDE 3-DEHYDROGENASE"/>
    <property type="match status" value="1"/>
</dbReference>
<feature type="region of interest" description="Disordered" evidence="6">
    <location>
        <begin position="51"/>
        <end position="75"/>
    </location>
</feature>
<feature type="domain" description="Enoyl reductase (ER)" evidence="7">
    <location>
        <begin position="11"/>
        <end position="387"/>
    </location>
</feature>